<keyword evidence="1 4" id="KW-0808">Transferase</keyword>
<proteinExistence type="predicted"/>
<dbReference type="GO" id="GO:0016747">
    <property type="term" value="F:acyltransferase activity, transferring groups other than amino-acyl groups"/>
    <property type="evidence" value="ECO:0007669"/>
    <property type="project" value="InterPro"/>
</dbReference>
<dbReference type="InterPro" id="IPR016181">
    <property type="entry name" value="Acyl_CoA_acyltransferase"/>
</dbReference>
<dbReference type="PANTHER" id="PTHR43877">
    <property type="entry name" value="AMINOALKYLPHOSPHONATE N-ACETYLTRANSFERASE-RELATED-RELATED"/>
    <property type="match status" value="1"/>
</dbReference>
<dbReference type="InterPro" id="IPR000182">
    <property type="entry name" value="GNAT_dom"/>
</dbReference>
<evidence type="ECO:0000259" key="3">
    <source>
        <dbReference type="PROSITE" id="PS51186"/>
    </source>
</evidence>
<dbReference type="InterPro" id="IPR050832">
    <property type="entry name" value="Bact_Acetyltransf"/>
</dbReference>
<gene>
    <name evidence="4" type="ORF">F4V43_09480</name>
</gene>
<name>A0A5J5G9W2_9BACL</name>
<comment type="caution">
    <text evidence="4">The sequence shown here is derived from an EMBL/GenBank/DDBJ whole genome shotgun (WGS) entry which is preliminary data.</text>
</comment>
<dbReference type="Pfam" id="PF00583">
    <property type="entry name" value="Acetyltransf_1"/>
    <property type="match status" value="1"/>
</dbReference>
<feature type="domain" description="N-acetyltransferase" evidence="3">
    <location>
        <begin position="44"/>
        <end position="205"/>
    </location>
</feature>
<dbReference type="SUPFAM" id="SSF55729">
    <property type="entry name" value="Acyl-CoA N-acyltransferases (Nat)"/>
    <property type="match status" value="1"/>
</dbReference>
<dbReference type="CDD" id="cd04301">
    <property type="entry name" value="NAT_SF"/>
    <property type="match status" value="1"/>
</dbReference>
<keyword evidence="5" id="KW-1185">Reference proteome</keyword>
<evidence type="ECO:0000256" key="2">
    <source>
        <dbReference type="ARBA" id="ARBA00023315"/>
    </source>
</evidence>
<keyword evidence="2" id="KW-0012">Acyltransferase</keyword>
<dbReference type="OrthoDB" id="3389160at2"/>
<evidence type="ECO:0000256" key="1">
    <source>
        <dbReference type="ARBA" id="ARBA00022679"/>
    </source>
</evidence>
<evidence type="ECO:0000313" key="5">
    <source>
        <dbReference type="Proteomes" id="UP000367750"/>
    </source>
</evidence>
<sequence>MCAVDVPDELKKITEKLSFGEWESLLKKRRLTETEAGQETDFIAQEEHLSEERRRQLARLLVEVVADGASVGFLPPLVEAEADAYWQNVPAANVRLWTACLDGEIVGSVQLHLAEKANGLHRAEIAKLMVHPGARRRGLARKLMETAENAARAEGRSLLVLDTREGDPSNRLYRSLGYEEAGRIPDYARSEDGRLDATVLYFKRL</sequence>
<dbReference type="EMBL" id="VYKK01000012">
    <property type="protein sequence ID" value="KAA9004969.1"/>
    <property type="molecule type" value="Genomic_DNA"/>
</dbReference>
<dbReference type="Proteomes" id="UP000367750">
    <property type="component" value="Unassembled WGS sequence"/>
</dbReference>
<dbReference type="PROSITE" id="PS51186">
    <property type="entry name" value="GNAT"/>
    <property type="match status" value="1"/>
</dbReference>
<dbReference type="AlphaFoldDB" id="A0A5J5G9W2"/>
<organism evidence="4 5">
    <name type="scientific">Paenibacillus spiritus</name>
    <dbReference type="NCBI Taxonomy" id="2496557"/>
    <lineage>
        <taxon>Bacteria</taxon>
        <taxon>Bacillati</taxon>
        <taxon>Bacillota</taxon>
        <taxon>Bacilli</taxon>
        <taxon>Bacillales</taxon>
        <taxon>Paenibacillaceae</taxon>
        <taxon>Paenibacillus</taxon>
    </lineage>
</organism>
<evidence type="ECO:0000313" key="4">
    <source>
        <dbReference type="EMBL" id="KAA9004969.1"/>
    </source>
</evidence>
<accession>A0A5J5G9W2</accession>
<dbReference type="Gene3D" id="3.40.630.30">
    <property type="match status" value="1"/>
</dbReference>
<protein>
    <submittedName>
        <fullName evidence="4">GNAT family N-acetyltransferase</fullName>
    </submittedName>
</protein>
<reference evidence="4 5" key="1">
    <citation type="submission" date="2019-09" db="EMBL/GenBank/DDBJ databases">
        <title>Bacillus ochoae sp. nov., Paenibacillus whitsoniae sp. nov., Paenibacillus spiritus sp. nov. Isolated from the Mars Exploration Rover during spacecraft assembly.</title>
        <authorList>
            <person name="Seuylemezian A."/>
            <person name="Vaishampayan P."/>
        </authorList>
    </citation>
    <scope>NUCLEOTIDE SEQUENCE [LARGE SCALE GENOMIC DNA]</scope>
    <source>
        <strain evidence="4 5">MER_111</strain>
    </source>
</reference>